<dbReference type="Proteomes" id="UP000665561">
    <property type="component" value="Unassembled WGS sequence"/>
</dbReference>
<sequence>MDHAKQARIRELHNKLHARLEGGILHLLNGQAMQDAFDANGLMREGDGYAPFNEAMCSGEAAEPIFGEAFNRLRAAGHGVSPEEYARITLTPLQPLTEHRHSGIALWFGDDMFCQMNALTALAYLNQTGYEGKLFFHMVKEAENQDEIEAVDIPPADYRAVYGQVLIERRFPAGTSLMPAMARGIELFLEYRKPENEITAFIRENQAKSRAELLKLLFEAFPHYGLGDMQYLAIMEAMQA</sequence>
<dbReference type="RefSeq" id="WP_161747008.1">
    <property type="nucleotide sequence ID" value="NZ_JAAAMV010000033.1"/>
</dbReference>
<name>A0ABW9Y0P7_9BACL</name>
<evidence type="ECO:0000313" key="2">
    <source>
        <dbReference type="Proteomes" id="UP000665561"/>
    </source>
</evidence>
<accession>A0ABW9Y0P7</accession>
<dbReference type="EMBL" id="JAAAMV010000033">
    <property type="protein sequence ID" value="NBD27987.1"/>
    <property type="molecule type" value="Genomic_DNA"/>
</dbReference>
<evidence type="ECO:0000313" key="1">
    <source>
        <dbReference type="EMBL" id="NBD27987.1"/>
    </source>
</evidence>
<keyword evidence="2" id="KW-1185">Reference proteome</keyword>
<protein>
    <submittedName>
        <fullName evidence="1">AraC family transcriptional regulator</fullName>
    </submittedName>
</protein>
<proteinExistence type="predicted"/>
<organism evidence="1 2">
    <name type="scientific">Paenibacillus glycinis</name>
    <dbReference type="NCBI Taxonomy" id="2697035"/>
    <lineage>
        <taxon>Bacteria</taxon>
        <taxon>Bacillati</taxon>
        <taxon>Bacillota</taxon>
        <taxon>Bacilli</taxon>
        <taxon>Bacillales</taxon>
        <taxon>Paenibacillaceae</taxon>
        <taxon>Paenibacillus</taxon>
    </lineage>
</organism>
<comment type="caution">
    <text evidence="1">The sequence shown here is derived from an EMBL/GenBank/DDBJ whole genome shotgun (WGS) entry which is preliminary data.</text>
</comment>
<reference evidence="1 2" key="1">
    <citation type="submission" date="2020-01" db="EMBL/GenBank/DDBJ databases">
        <title>Paenibacillus soybeanensis sp. nov. isolated from the nodules of soybean (Glycine max(L.) Merr).</title>
        <authorList>
            <person name="Wang H."/>
        </authorList>
    </citation>
    <scope>NUCLEOTIDE SEQUENCE [LARGE SCALE GENOMIC DNA]</scope>
    <source>
        <strain evidence="1 2">T1</strain>
    </source>
</reference>
<gene>
    <name evidence="1" type="ORF">GT019_29320</name>
</gene>